<evidence type="ECO:0000256" key="1">
    <source>
        <dbReference type="SAM" id="MobiDB-lite"/>
    </source>
</evidence>
<gene>
    <name evidence="2" type="ORF">M9Y10_041616</name>
</gene>
<feature type="compositionally biased region" description="Pro residues" evidence="1">
    <location>
        <begin position="233"/>
        <end position="248"/>
    </location>
</feature>
<dbReference type="EMBL" id="JAPFFF010000007">
    <property type="protein sequence ID" value="KAK8886156.1"/>
    <property type="molecule type" value="Genomic_DNA"/>
</dbReference>
<dbReference type="Proteomes" id="UP001470230">
    <property type="component" value="Unassembled WGS sequence"/>
</dbReference>
<comment type="caution">
    <text evidence="2">The sequence shown here is derived from an EMBL/GenBank/DDBJ whole genome shotgun (WGS) entry which is preliminary data.</text>
</comment>
<evidence type="ECO:0000313" key="2">
    <source>
        <dbReference type="EMBL" id="KAK8886156.1"/>
    </source>
</evidence>
<accession>A0ABR2K5G3</accession>
<feature type="compositionally biased region" description="Polar residues" evidence="1">
    <location>
        <begin position="252"/>
        <end position="284"/>
    </location>
</feature>
<evidence type="ECO:0000313" key="3">
    <source>
        <dbReference type="Proteomes" id="UP001470230"/>
    </source>
</evidence>
<name>A0ABR2K5G3_9EUKA</name>
<reference evidence="2 3" key="1">
    <citation type="submission" date="2024-04" db="EMBL/GenBank/DDBJ databases">
        <title>Tritrichomonas musculus Genome.</title>
        <authorList>
            <person name="Alves-Ferreira E."/>
            <person name="Grigg M."/>
            <person name="Lorenzi H."/>
            <person name="Galac M."/>
        </authorList>
    </citation>
    <scope>NUCLEOTIDE SEQUENCE [LARGE SCALE GENOMIC DNA]</scope>
    <source>
        <strain evidence="2 3">EAF2021</strain>
    </source>
</reference>
<keyword evidence="3" id="KW-1185">Reference proteome</keyword>
<proteinExistence type="predicted"/>
<sequence length="288" mass="31145">MPTYKLDITLVSVKIEPPYIVPGNKVWFNFNCDGCNQSATTPCVPMQPESKFGTPCQFIINTADTMGSYFYLTLCYYGPSNEMIPLARARSRIGRLPLEANTVQSFQIPLMSAASRQQPQQIALALFKGTLATIQYQGQNPYTGIPQQRPSVNAGGMHQYQQPAGYQSTGGMPTPQPQGSFGGATPAYQQNSVPNFPQPGMMTPNPYPGAVPFNPGSQGMQQPPQHAQYGIPIPGPQAPQPYQYPPQPQAGSVPQQPGNLPPQAGSSSQPNNQNQIGSATIGDNQYYF</sequence>
<protein>
    <submittedName>
        <fullName evidence="2">Uncharacterized protein</fullName>
    </submittedName>
</protein>
<feature type="compositionally biased region" description="Polar residues" evidence="1">
    <location>
        <begin position="215"/>
        <end position="225"/>
    </location>
</feature>
<feature type="compositionally biased region" description="Polar residues" evidence="1">
    <location>
        <begin position="159"/>
        <end position="171"/>
    </location>
</feature>
<organism evidence="2 3">
    <name type="scientific">Tritrichomonas musculus</name>
    <dbReference type="NCBI Taxonomy" id="1915356"/>
    <lineage>
        <taxon>Eukaryota</taxon>
        <taxon>Metamonada</taxon>
        <taxon>Parabasalia</taxon>
        <taxon>Tritrichomonadida</taxon>
        <taxon>Tritrichomonadidae</taxon>
        <taxon>Tritrichomonas</taxon>
    </lineage>
</organism>
<feature type="compositionally biased region" description="Polar residues" evidence="1">
    <location>
        <begin position="142"/>
        <end position="151"/>
    </location>
</feature>
<feature type="region of interest" description="Disordered" evidence="1">
    <location>
        <begin position="142"/>
        <end position="284"/>
    </location>
</feature>